<dbReference type="KEGG" id="fcy:FRACYDRAFT_240617"/>
<dbReference type="InParanoid" id="A0A1E7FCK9"/>
<dbReference type="EMBL" id="KV784359">
    <property type="protein sequence ID" value="OEU15922.1"/>
    <property type="molecule type" value="Genomic_DNA"/>
</dbReference>
<organism evidence="2 3">
    <name type="scientific">Fragilariopsis cylindrus CCMP1102</name>
    <dbReference type="NCBI Taxonomy" id="635003"/>
    <lineage>
        <taxon>Eukaryota</taxon>
        <taxon>Sar</taxon>
        <taxon>Stramenopiles</taxon>
        <taxon>Ochrophyta</taxon>
        <taxon>Bacillariophyta</taxon>
        <taxon>Bacillariophyceae</taxon>
        <taxon>Bacillariophycidae</taxon>
        <taxon>Bacillariales</taxon>
        <taxon>Bacillariaceae</taxon>
        <taxon>Fragilariopsis</taxon>
    </lineage>
</organism>
<accession>A0A1E7FCK9</accession>
<feature type="signal peptide" evidence="1">
    <location>
        <begin position="1"/>
        <end position="22"/>
    </location>
</feature>
<dbReference type="Proteomes" id="UP000095751">
    <property type="component" value="Unassembled WGS sequence"/>
</dbReference>
<evidence type="ECO:0000256" key="1">
    <source>
        <dbReference type="SAM" id="SignalP"/>
    </source>
</evidence>
<protein>
    <submittedName>
        <fullName evidence="2">Uncharacterized protein</fullName>
    </submittedName>
</protein>
<name>A0A1E7FCK9_9STRA</name>
<reference evidence="2 3" key="1">
    <citation type="submission" date="2016-09" db="EMBL/GenBank/DDBJ databases">
        <title>Extensive genetic diversity and differential bi-allelic expression allows diatom success in the polar Southern Ocean.</title>
        <authorList>
            <consortium name="DOE Joint Genome Institute"/>
            <person name="Mock T."/>
            <person name="Otillar R.P."/>
            <person name="Strauss J."/>
            <person name="Dupont C."/>
            <person name="Frickenhaus S."/>
            <person name="Maumus F."/>
            <person name="Mcmullan M."/>
            <person name="Sanges R."/>
            <person name="Schmutz J."/>
            <person name="Toseland A."/>
            <person name="Valas R."/>
            <person name="Veluchamy A."/>
            <person name="Ward B.J."/>
            <person name="Allen A."/>
            <person name="Barry K."/>
            <person name="Falciatore A."/>
            <person name="Ferrante M."/>
            <person name="Fortunato A.E."/>
            <person name="Gloeckner G."/>
            <person name="Gruber A."/>
            <person name="Hipkin R."/>
            <person name="Janech M."/>
            <person name="Kroth P."/>
            <person name="Leese F."/>
            <person name="Lindquist E."/>
            <person name="Lyon B.R."/>
            <person name="Martin J."/>
            <person name="Mayer C."/>
            <person name="Parker M."/>
            <person name="Quesneville H."/>
            <person name="Raymond J."/>
            <person name="Uhlig C."/>
            <person name="Valentin K.U."/>
            <person name="Worden A.Z."/>
            <person name="Armbrust E.V."/>
            <person name="Bowler C."/>
            <person name="Green B."/>
            <person name="Moulton V."/>
            <person name="Van Oosterhout C."/>
            <person name="Grigoriev I."/>
        </authorList>
    </citation>
    <scope>NUCLEOTIDE SEQUENCE [LARGE SCALE GENOMIC DNA]</scope>
    <source>
        <strain evidence="2 3">CCMP1102</strain>
    </source>
</reference>
<keyword evidence="1" id="KW-0732">Signal</keyword>
<evidence type="ECO:0000313" key="3">
    <source>
        <dbReference type="Proteomes" id="UP000095751"/>
    </source>
</evidence>
<proteinExistence type="predicted"/>
<feature type="chain" id="PRO_5009192945" evidence="1">
    <location>
        <begin position="23"/>
        <end position="253"/>
    </location>
</feature>
<gene>
    <name evidence="2" type="ORF">FRACYDRAFT_240617</name>
</gene>
<evidence type="ECO:0000313" key="2">
    <source>
        <dbReference type="EMBL" id="OEU15922.1"/>
    </source>
</evidence>
<sequence>MWTNTVAIILGISNLLMVPTDGHFFWLNVDKATGEIEVTFSEKAGVLDGAIKILEEKIQDRFALFAMSLGEGEGKRPTRKSIDWHLEDERIVGAIADYDPSSSSIIVSGHLDFGPFSEYGIDVDDLQYHFFSDQLLSTNTPMKILAHEHMREKPFYVELVGCNSEIAATIHGLSTSIDEAPLSICFYELGGQEIACQDVEAKDDDAAVAKISTNLEITTTIFAKIHATFPSEGGKGSRKYATVSDNYEPQCSY</sequence>
<dbReference type="AlphaFoldDB" id="A0A1E7FCK9"/>
<keyword evidence="3" id="KW-1185">Reference proteome</keyword>